<protein>
    <submittedName>
        <fullName evidence="1">Uncharacterized protein</fullName>
    </submittedName>
</protein>
<proteinExistence type="predicted"/>
<evidence type="ECO:0000313" key="1">
    <source>
        <dbReference type="EMBL" id="GIY17084.1"/>
    </source>
</evidence>
<sequence>MRLSEWQFPTCTFEGTLAFILAADTLRYAQLAHTTYILALSLQTFMEARILSQKQYYLYVEKGRHERNRKDKLPIIVQIDRHYNFSGFVSGSSKFLLLIPMRRKIKRPRYSPRHISLKFSAPPHTLGIKCCIRKILNLI</sequence>
<dbReference type="AlphaFoldDB" id="A0AAV4R7U2"/>
<accession>A0AAV4R7U2</accession>
<organism evidence="1 2">
    <name type="scientific">Caerostris extrusa</name>
    <name type="common">Bark spider</name>
    <name type="synonym">Caerostris bankana</name>
    <dbReference type="NCBI Taxonomy" id="172846"/>
    <lineage>
        <taxon>Eukaryota</taxon>
        <taxon>Metazoa</taxon>
        <taxon>Ecdysozoa</taxon>
        <taxon>Arthropoda</taxon>
        <taxon>Chelicerata</taxon>
        <taxon>Arachnida</taxon>
        <taxon>Araneae</taxon>
        <taxon>Araneomorphae</taxon>
        <taxon>Entelegynae</taxon>
        <taxon>Araneoidea</taxon>
        <taxon>Araneidae</taxon>
        <taxon>Caerostris</taxon>
    </lineage>
</organism>
<comment type="caution">
    <text evidence="1">The sequence shown here is derived from an EMBL/GenBank/DDBJ whole genome shotgun (WGS) entry which is preliminary data.</text>
</comment>
<name>A0AAV4R7U2_CAEEX</name>
<reference evidence="1 2" key="1">
    <citation type="submission" date="2021-06" db="EMBL/GenBank/DDBJ databases">
        <title>Caerostris extrusa draft genome.</title>
        <authorList>
            <person name="Kono N."/>
            <person name="Arakawa K."/>
        </authorList>
    </citation>
    <scope>NUCLEOTIDE SEQUENCE [LARGE SCALE GENOMIC DNA]</scope>
</reference>
<dbReference type="EMBL" id="BPLR01007462">
    <property type="protein sequence ID" value="GIY17084.1"/>
    <property type="molecule type" value="Genomic_DNA"/>
</dbReference>
<dbReference type="Proteomes" id="UP001054945">
    <property type="component" value="Unassembled WGS sequence"/>
</dbReference>
<gene>
    <name evidence="1" type="ORF">CEXT_57061</name>
</gene>
<keyword evidence="2" id="KW-1185">Reference proteome</keyword>
<evidence type="ECO:0000313" key="2">
    <source>
        <dbReference type="Proteomes" id="UP001054945"/>
    </source>
</evidence>